<gene>
    <name evidence="6" type="ORF">CQW23_14184</name>
</gene>
<protein>
    <submittedName>
        <fullName evidence="6">WAT1-related protein</fullName>
    </submittedName>
</protein>
<dbReference type="PANTHER" id="PTHR31218">
    <property type="entry name" value="WAT1-RELATED PROTEIN"/>
    <property type="match status" value="1"/>
</dbReference>
<feature type="transmembrane region" description="Helical" evidence="5">
    <location>
        <begin position="46"/>
        <end position="63"/>
    </location>
</feature>
<dbReference type="OrthoDB" id="1728340at2759"/>
<reference evidence="6 7" key="1">
    <citation type="journal article" date="2017" name="Genome Biol.">
        <title>New reference genome sequences of hot pepper reveal the massive evolution of plant disease-resistance genes by retroduplication.</title>
        <authorList>
            <person name="Kim S."/>
            <person name="Park J."/>
            <person name="Yeom S.I."/>
            <person name="Kim Y.M."/>
            <person name="Seo E."/>
            <person name="Kim K.T."/>
            <person name="Kim M.S."/>
            <person name="Lee J.M."/>
            <person name="Cheong K."/>
            <person name="Shin H.S."/>
            <person name="Kim S.B."/>
            <person name="Han K."/>
            <person name="Lee J."/>
            <person name="Park M."/>
            <person name="Lee H.A."/>
            <person name="Lee H.Y."/>
            <person name="Lee Y."/>
            <person name="Oh S."/>
            <person name="Lee J.H."/>
            <person name="Choi E."/>
            <person name="Choi E."/>
            <person name="Lee S.E."/>
            <person name="Jeon J."/>
            <person name="Kim H."/>
            <person name="Choi G."/>
            <person name="Song H."/>
            <person name="Lee J."/>
            <person name="Lee S.C."/>
            <person name="Kwon J.K."/>
            <person name="Lee H.Y."/>
            <person name="Koo N."/>
            <person name="Hong Y."/>
            <person name="Kim R.W."/>
            <person name="Kang W.H."/>
            <person name="Huh J.H."/>
            <person name="Kang B.C."/>
            <person name="Yang T.J."/>
            <person name="Lee Y.H."/>
            <person name="Bennetzen J.L."/>
            <person name="Choi D."/>
        </authorList>
    </citation>
    <scope>NUCLEOTIDE SEQUENCE [LARGE SCALE GENOMIC DNA]</scope>
    <source>
        <strain evidence="7">cv. PBC81</strain>
    </source>
</reference>
<evidence type="ECO:0000313" key="7">
    <source>
        <dbReference type="Proteomes" id="UP000224567"/>
    </source>
</evidence>
<dbReference type="Proteomes" id="UP000224567">
    <property type="component" value="Unassembled WGS sequence"/>
</dbReference>
<feature type="transmembrane region" description="Helical" evidence="5">
    <location>
        <begin position="12"/>
        <end position="34"/>
    </location>
</feature>
<keyword evidence="7" id="KW-1185">Reference proteome</keyword>
<keyword evidence="4 5" id="KW-0472">Membrane</keyword>
<dbReference type="EMBL" id="MLFT02000006">
    <property type="protein sequence ID" value="PHT45026.1"/>
    <property type="molecule type" value="Genomic_DNA"/>
</dbReference>
<dbReference type="InterPro" id="IPR030184">
    <property type="entry name" value="WAT1-related"/>
</dbReference>
<evidence type="ECO:0000256" key="1">
    <source>
        <dbReference type="ARBA" id="ARBA00004141"/>
    </source>
</evidence>
<accession>A0A2G2WIF1</accession>
<evidence type="ECO:0000256" key="5">
    <source>
        <dbReference type="SAM" id="Phobius"/>
    </source>
</evidence>
<dbReference type="SUPFAM" id="SSF103481">
    <property type="entry name" value="Multidrug resistance efflux transporter EmrE"/>
    <property type="match status" value="1"/>
</dbReference>
<dbReference type="InterPro" id="IPR037185">
    <property type="entry name" value="EmrE-like"/>
</dbReference>
<evidence type="ECO:0000256" key="4">
    <source>
        <dbReference type="ARBA" id="ARBA00023136"/>
    </source>
</evidence>
<evidence type="ECO:0000313" key="6">
    <source>
        <dbReference type="EMBL" id="PHT45026.1"/>
    </source>
</evidence>
<comment type="subcellular location">
    <subcellularLocation>
        <location evidence="1">Membrane</location>
        <topology evidence="1">Multi-pass membrane protein</topology>
    </subcellularLocation>
</comment>
<reference evidence="7" key="2">
    <citation type="journal article" date="2017" name="J. Anim. Genet.">
        <title>Multiple reference genome sequences of hot pepper reveal the massive evolution of plant disease resistance genes by retroduplication.</title>
        <authorList>
            <person name="Kim S."/>
            <person name="Park J."/>
            <person name="Yeom S.-I."/>
            <person name="Kim Y.-M."/>
            <person name="Seo E."/>
            <person name="Kim K.-T."/>
            <person name="Kim M.-S."/>
            <person name="Lee J.M."/>
            <person name="Cheong K."/>
            <person name="Shin H.-S."/>
            <person name="Kim S.-B."/>
            <person name="Han K."/>
            <person name="Lee J."/>
            <person name="Park M."/>
            <person name="Lee H.-A."/>
            <person name="Lee H.-Y."/>
            <person name="Lee Y."/>
            <person name="Oh S."/>
            <person name="Lee J.H."/>
            <person name="Choi E."/>
            <person name="Choi E."/>
            <person name="Lee S.E."/>
            <person name="Jeon J."/>
            <person name="Kim H."/>
            <person name="Choi G."/>
            <person name="Song H."/>
            <person name="Lee J."/>
            <person name="Lee S.-C."/>
            <person name="Kwon J.-K."/>
            <person name="Lee H.-Y."/>
            <person name="Koo N."/>
            <person name="Hong Y."/>
            <person name="Kim R.W."/>
            <person name="Kang W.-H."/>
            <person name="Huh J.H."/>
            <person name="Kang B.-C."/>
            <person name="Yang T.-J."/>
            <person name="Lee Y.-H."/>
            <person name="Bennetzen J.L."/>
            <person name="Choi D."/>
        </authorList>
    </citation>
    <scope>NUCLEOTIDE SEQUENCE [LARGE SCALE GENOMIC DNA]</scope>
    <source>
        <strain evidence="7">cv. PBC81</strain>
    </source>
</reference>
<dbReference type="GO" id="GO:0022857">
    <property type="term" value="F:transmembrane transporter activity"/>
    <property type="evidence" value="ECO:0007669"/>
    <property type="project" value="InterPro"/>
</dbReference>
<name>A0A2G2WIF1_CAPBA</name>
<keyword evidence="3 5" id="KW-1133">Transmembrane helix</keyword>
<dbReference type="AlphaFoldDB" id="A0A2G2WIF1"/>
<feature type="transmembrane region" description="Helical" evidence="5">
    <location>
        <begin position="83"/>
        <end position="103"/>
    </location>
</feature>
<feature type="transmembrane region" description="Helical" evidence="5">
    <location>
        <begin position="123"/>
        <end position="142"/>
    </location>
</feature>
<evidence type="ECO:0000256" key="3">
    <source>
        <dbReference type="ARBA" id="ARBA00022989"/>
    </source>
</evidence>
<keyword evidence="2 5" id="KW-0812">Transmembrane</keyword>
<comment type="caution">
    <text evidence="6">The sequence shown here is derived from an EMBL/GenBank/DDBJ whole genome shotgun (WGS) entry which is preliminary data.</text>
</comment>
<sequence length="143" mass="15881">MSWLLKFVKEGQPYFGATLLQFGYAGSAIIAKFALNHGMSHFTFAVYRKAFATIVFDPFALLLERHVIDQNLYYTGLRYTTTTFAMVMCNVLPALTFLLAWILRLETVNIKRIASQAKIVGTIATFGAAMIMTMIGGLTIGLP</sequence>
<dbReference type="GO" id="GO:0016020">
    <property type="term" value="C:membrane"/>
    <property type="evidence" value="ECO:0007669"/>
    <property type="project" value="InterPro"/>
</dbReference>
<evidence type="ECO:0000256" key="2">
    <source>
        <dbReference type="ARBA" id="ARBA00022692"/>
    </source>
</evidence>
<organism evidence="6 7">
    <name type="scientific">Capsicum baccatum</name>
    <name type="common">Peruvian pepper</name>
    <dbReference type="NCBI Taxonomy" id="33114"/>
    <lineage>
        <taxon>Eukaryota</taxon>
        <taxon>Viridiplantae</taxon>
        <taxon>Streptophyta</taxon>
        <taxon>Embryophyta</taxon>
        <taxon>Tracheophyta</taxon>
        <taxon>Spermatophyta</taxon>
        <taxon>Magnoliopsida</taxon>
        <taxon>eudicotyledons</taxon>
        <taxon>Gunneridae</taxon>
        <taxon>Pentapetalae</taxon>
        <taxon>asterids</taxon>
        <taxon>lamiids</taxon>
        <taxon>Solanales</taxon>
        <taxon>Solanaceae</taxon>
        <taxon>Solanoideae</taxon>
        <taxon>Capsiceae</taxon>
        <taxon>Capsicum</taxon>
    </lineage>
</organism>
<proteinExistence type="predicted"/>
<dbReference type="STRING" id="33114.A0A2G2WIF1"/>